<feature type="region of interest" description="Disordered" evidence="1">
    <location>
        <begin position="1"/>
        <end position="34"/>
    </location>
</feature>
<keyword evidence="2" id="KW-0472">Membrane</keyword>
<name>A0A8S4DR76_PLUXY</name>
<keyword evidence="4" id="KW-1185">Reference proteome</keyword>
<feature type="transmembrane region" description="Helical" evidence="2">
    <location>
        <begin position="40"/>
        <end position="61"/>
    </location>
</feature>
<dbReference type="AlphaFoldDB" id="A0A8S4DR76"/>
<gene>
    <name evidence="3" type="ORF">PLXY2_LOCUS3376</name>
</gene>
<dbReference type="Proteomes" id="UP000653454">
    <property type="component" value="Unassembled WGS sequence"/>
</dbReference>
<comment type="caution">
    <text evidence="3">The sequence shown here is derived from an EMBL/GenBank/DDBJ whole genome shotgun (WGS) entry which is preliminary data.</text>
</comment>
<reference evidence="3" key="1">
    <citation type="submission" date="2020-11" db="EMBL/GenBank/DDBJ databases">
        <authorList>
            <person name="Whiteford S."/>
        </authorList>
    </citation>
    <scope>NUCLEOTIDE SEQUENCE</scope>
</reference>
<sequence length="92" mass="10193">MNEEVIVGMASSKSKSKKKSSTTNATKPKTKPKSFDDCPLAVKVFMGVVVLAAIYGLFLYCSSRHQQRSRRPLKGTRLVFKGITLHLNSSFN</sequence>
<evidence type="ECO:0000313" key="4">
    <source>
        <dbReference type="Proteomes" id="UP000653454"/>
    </source>
</evidence>
<accession>A0A8S4DR76</accession>
<organism evidence="3 4">
    <name type="scientific">Plutella xylostella</name>
    <name type="common">Diamondback moth</name>
    <name type="synonym">Plutella maculipennis</name>
    <dbReference type="NCBI Taxonomy" id="51655"/>
    <lineage>
        <taxon>Eukaryota</taxon>
        <taxon>Metazoa</taxon>
        <taxon>Ecdysozoa</taxon>
        <taxon>Arthropoda</taxon>
        <taxon>Hexapoda</taxon>
        <taxon>Insecta</taxon>
        <taxon>Pterygota</taxon>
        <taxon>Neoptera</taxon>
        <taxon>Endopterygota</taxon>
        <taxon>Lepidoptera</taxon>
        <taxon>Glossata</taxon>
        <taxon>Ditrysia</taxon>
        <taxon>Yponomeutoidea</taxon>
        <taxon>Plutellidae</taxon>
        <taxon>Plutella</taxon>
    </lineage>
</organism>
<proteinExistence type="predicted"/>
<evidence type="ECO:0000256" key="1">
    <source>
        <dbReference type="SAM" id="MobiDB-lite"/>
    </source>
</evidence>
<keyword evidence="2" id="KW-1133">Transmembrane helix</keyword>
<keyword evidence="2" id="KW-0812">Transmembrane</keyword>
<evidence type="ECO:0000256" key="2">
    <source>
        <dbReference type="SAM" id="Phobius"/>
    </source>
</evidence>
<protein>
    <submittedName>
        <fullName evidence="3">(diamondback moth) hypothetical protein</fullName>
    </submittedName>
</protein>
<evidence type="ECO:0000313" key="3">
    <source>
        <dbReference type="EMBL" id="CAG9104902.1"/>
    </source>
</evidence>
<dbReference type="EMBL" id="CAJHNJ030000008">
    <property type="protein sequence ID" value="CAG9104902.1"/>
    <property type="molecule type" value="Genomic_DNA"/>
</dbReference>